<dbReference type="AlphaFoldDB" id="I5AQ18"/>
<proteinExistence type="predicted"/>
<evidence type="ECO:0000313" key="1">
    <source>
        <dbReference type="EMBL" id="EIM55891.1"/>
    </source>
</evidence>
<keyword evidence="2" id="KW-1185">Reference proteome</keyword>
<organism evidence="1 2">
    <name type="scientific">Eubacterium cellulosolvens (strain ATCC 43171 / JCM 9499 / 6)</name>
    <name type="common">Cillobacterium cellulosolvens</name>
    <dbReference type="NCBI Taxonomy" id="633697"/>
    <lineage>
        <taxon>Bacteria</taxon>
        <taxon>Bacillati</taxon>
        <taxon>Bacillota</taxon>
        <taxon>Clostridia</taxon>
        <taxon>Eubacteriales</taxon>
        <taxon>Eubacteriaceae</taxon>
        <taxon>Eubacterium</taxon>
    </lineage>
</organism>
<dbReference type="eggNOG" id="ENOG502ZUA0">
    <property type="taxonomic scope" value="Bacteria"/>
</dbReference>
<dbReference type="EMBL" id="CM001487">
    <property type="protein sequence ID" value="EIM55891.1"/>
    <property type="molecule type" value="Genomic_DNA"/>
</dbReference>
<reference evidence="1 2" key="1">
    <citation type="submission" date="2010-08" db="EMBL/GenBank/DDBJ databases">
        <authorList>
            <consortium name="US DOE Joint Genome Institute (JGI-PGF)"/>
            <person name="Lucas S."/>
            <person name="Copeland A."/>
            <person name="Lapidus A."/>
            <person name="Cheng J.-F."/>
            <person name="Bruce D."/>
            <person name="Goodwin L."/>
            <person name="Pitluck S."/>
            <person name="Land M.L."/>
            <person name="Hauser L."/>
            <person name="Chang Y.-J."/>
            <person name="Anderson I.J."/>
            <person name="Johnson E."/>
            <person name="Mulhopadhyay B."/>
            <person name="Kyrpides N."/>
            <person name="Woyke T.J."/>
        </authorList>
    </citation>
    <scope>NUCLEOTIDE SEQUENCE [LARGE SCALE GENOMIC DNA]</scope>
    <source>
        <strain evidence="1 2">6</strain>
    </source>
</reference>
<accession>I5AQ18</accession>
<reference evidence="1 2" key="2">
    <citation type="submission" date="2012-02" db="EMBL/GenBank/DDBJ databases">
        <title>Improved High-Quality Draft sequence of Eubacterium cellulosolvens 6.</title>
        <authorList>
            <consortium name="US DOE Joint Genome Institute"/>
            <person name="Lucas S."/>
            <person name="Han J."/>
            <person name="Lapidus A."/>
            <person name="Cheng J.-F."/>
            <person name="Goodwin L."/>
            <person name="Pitluck S."/>
            <person name="Peters L."/>
            <person name="Mikhailova N."/>
            <person name="Gu W."/>
            <person name="Detter J.C."/>
            <person name="Han C."/>
            <person name="Tapia R."/>
            <person name="Land M."/>
            <person name="Hauser L."/>
            <person name="Kyrpides N."/>
            <person name="Ivanova N."/>
            <person name="Pagani I."/>
            <person name="Johnson E."/>
            <person name="Mukhopadhyay B."/>
            <person name="Anderson I."/>
            <person name="Woyke T."/>
        </authorList>
    </citation>
    <scope>NUCLEOTIDE SEQUENCE [LARGE SCALE GENOMIC DNA]</scope>
    <source>
        <strain evidence="1 2">6</strain>
    </source>
</reference>
<evidence type="ECO:0000313" key="2">
    <source>
        <dbReference type="Proteomes" id="UP000005753"/>
    </source>
</evidence>
<sequence>MTSEYYERKINDVITKCPIEAGVEILADNLLDAVNDPKECSLIEVNRLWKHQEPRLDTDAGIPDLAILSPDFTFKDKDRGCV</sequence>
<dbReference type="OrthoDB" id="2047881at2"/>
<dbReference type="HOGENOM" id="CLU_2553172_0_0_9"/>
<dbReference type="STRING" id="633697.EubceDRAFT1_0012"/>
<gene>
    <name evidence="1" type="ORF">EubceDRAFT1_0012</name>
</gene>
<protein>
    <submittedName>
        <fullName evidence="1">Uncharacterized protein</fullName>
    </submittedName>
</protein>
<name>I5AQ18_EUBC6</name>
<dbReference type="Proteomes" id="UP000005753">
    <property type="component" value="Chromosome"/>
</dbReference>